<keyword evidence="2" id="KW-1185">Reference proteome</keyword>
<dbReference type="Proteomes" id="UP000188637">
    <property type="component" value="Unassembled WGS sequence"/>
</dbReference>
<organism evidence="1 2">
    <name type="scientific">Candidatus Epulonipiscium fishelsonii</name>
    <dbReference type="NCBI Taxonomy" id="77094"/>
    <lineage>
        <taxon>Bacteria</taxon>
        <taxon>Bacillati</taxon>
        <taxon>Bacillota</taxon>
        <taxon>Clostridia</taxon>
        <taxon>Lachnospirales</taxon>
        <taxon>Lachnospiraceae</taxon>
        <taxon>Candidatus Epulonipiscium</taxon>
    </lineage>
</organism>
<evidence type="ECO:0000313" key="2">
    <source>
        <dbReference type="Proteomes" id="UP000188637"/>
    </source>
</evidence>
<dbReference type="EMBL" id="LJHD01000088">
    <property type="protein sequence ID" value="ONI44886.1"/>
    <property type="molecule type" value="Genomic_DNA"/>
</dbReference>
<evidence type="ECO:0000313" key="1">
    <source>
        <dbReference type="EMBL" id="ONI44886.1"/>
    </source>
</evidence>
<comment type="caution">
    <text evidence="1">The sequence shown here is derived from an EMBL/GenBank/DDBJ whole genome shotgun (WGS) entry which is preliminary data.</text>
</comment>
<name>A0ACC8XIH1_9FIRM</name>
<accession>A0ACC8XIH1</accession>
<proteinExistence type="predicted"/>
<protein>
    <submittedName>
        <fullName evidence="1">Uncharacterized protein</fullName>
    </submittedName>
</protein>
<sequence length="80" mass="9363">MGQKYASTIFTLLLISICIVVVQEVNLALEVNKQEDLNKNSKEELQQELQERLENKKTRDNIYEDLNLDAFDSTNYRIRA</sequence>
<reference evidence="1" key="1">
    <citation type="submission" date="2016-08" db="EMBL/GenBank/DDBJ databases">
        <authorList>
            <person name="Ngugi D.K."/>
            <person name="Miyake S."/>
            <person name="Stingl U."/>
        </authorList>
    </citation>
    <scope>NUCLEOTIDE SEQUENCE</scope>
    <source>
        <strain evidence="1">SCG-D08WGA-EpuloA1</strain>
    </source>
</reference>
<gene>
    <name evidence="1" type="ORF">AN640_05175</name>
</gene>